<evidence type="ECO:0000256" key="3">
    <source>
        <dbReference type="ARBA" id="ARBA00022833"/>
    </source>
</evidence>
<evidence type="ECO:0000313" key="6">
    <source>
        <dbReference type="EMBL" id="GMT29957.1"/>
    </source>
</evidence>
<dbReference type="PANTHER" id="PTHR16450">
    <property type="entry name" value="RING FINGER PROTEIN 186"/>
    <property type="match status" value="1"/>
</dbReference>
<dbReference type="Gene3D" id="3.30.40.10">
    <property type="entry name" value="Zinc/RING finger domain, C3HC4 (zinc finger)"/>
    <property type="match status" value="1"/>
</dbReference>
<name>A0AAV5WG02_9BILA</name>
<dbReference type="InterPro" id="IPR017907">
    <property type="entry name" value="Znf_RING_CS"/>
</dbReference>
<evidence type="ECO:0000313" key="7">
    <source>
        <dbReference type="Proteomes" id="UP001432322"/>
    </source>
</evidence>
<dbReference type="CDD" id="cd16449">
    <property type="entry name" value="RING-HC"/>
    <property type="match status" value="1"/>
</dbReference>
<proteinExistence type="predicted"/>
<dbReference type="GO" id="GO:0008270">
    <property type="term" value="F:zinc ion binding"/>
    <property type="evidence" value="ECO:0007669"/>
    <property type="project" value="UniProtKB-KW"/>
</dbReference>
<gene>
    <name evidence="6" type="ORF">PFISCL1PPCAC_21254</name>
</gene>
<dbReference type="PANTHER" id="PTHR16450:SF1">
    <property type="entry name" value="PROTEIN CBG12045"/>
    <property type="match status" value="1"/>
</dbReference>
<organism evidence="6 7">
    <name type="scientific">Pristionchus fissidentatus</name>
    <dbReference type="NCBI Taxonomy" id="1538716"/>
    <lineage>
        <taxon>Eukaryota</taxon>
        <taxon>Metazoa</taxon>
        <taxon>Ecdysozoa</taxon>
        <taxon>Nematoda</taxon>
        <taxon>Chromadorea</taxon>
        <taxon>Rhabditida</taxon>
        <taxon>Rhabditina</taxon>
        <taxon>Diplogasteromorpha</taxon>
        <taxon>Diplogasteroidea</taxon>
        <taxon>Neodiplogasteridae</taxon>
        <taxon>Pristionchus</taxon>
    </lineage>
</organism>
<feature type="non-terminal residue" evidence="6">
    <location>
        <position position="166"/>
    </location>
</feature>
<dbReference type="InterPro" id="IPR013083">
    <property type="entry name" value="Znf_RING/FYVE/PHD"/>
</dbReference>
<dbReference type="AlphaFoldDB" id="A0AAV5WG02"/>
<keyword evidence="3" id="KW-0862">Zinc</keyword>
<dbReference type="Proteomes" id="UP001432322">
    <property type="component" value="Unassembled WGS sequence"/>
</dbReference>
<comment type="caution">
    <text evidence="6">The sequence shown here is derived from an EMBL/GenBank/DDBJ whole genome shotgun (WGS) entry which is preliminary data.</text>
</comment>
<evidence type="ECO:0000256" key="2">
    <source>
        <dbReference type="ARBA" id="ARBA00022771"/>
    </source>
</evidence>
<reference evidence="6" key="1">
    <citation type="submission" date="2023-10" db="EMBL/GenBank/DDBJ databases">
        <title>Genome assembly of Pristionchus species.</title>
        <authorList>
            <person name="Yoshida K."/>
            <person name="Sommer R.J."/>
        </authorList>
    </citation>
    <scope>NUCLEOTIDE SEQUENCE</scope>
    <source>
        <strain evidence="6">RS5133</strain>
    </source>
</reference>
<feature type="non-terminal residue" evidence="6">
    <location>
        <position position="1"/>
    </location>
</feature>
<dbReference type="SMART" id="SM00184">
    <property type="entry name" value="RING"/>
    <property type="match status" value="1"/>
</dbReference>
<dbReference type="PROSITE" id="PS50089">
    <property type="entry name" value="ZF_RING_2"/>
    <property type="match status" value="1"/>
</dbReference>
<dbReference type="Pfam" id="PF13920">
    <property type="entry name" value="zf-C3HC4_3"/>
    <property type="match status" value="1"/>
</dbReference>
<keyword evidence="2 4" id="KW-0863">Zinc-finger</keyword>
<dbReference type="SUPFAM" id="SSF57850">
    <property type="entry name" value="RING/U-box"/>
    <property type="match status" value="1"/>
</dbReference>
<dbReference type="InterPro" id="IPR001841">
    <property type="entry name" value="Znf_RING"/>
</dbReference>
<evidence type="ECO:0000259" key="5">
    <source>
        <dbReference type="PROSITE" id="PS50089"/>
    </source>
</evidence>
<keyword evidence="7" id="KW-1185">Reference proteome</keyword>
<protein>
    <recommendedName>
        <fullName evidence="5">RING-type domain-containing protein</fullName>
    </recommendedName>
</protein>
<evidence type="ECO:0000256" key="4">
    <source>
        <dbReference type="PROSITE-ProRule" id="PRU00175"/>
    </source>
</evidence>
<keyword evidence="1" id="KW-0479">Metal-binding</keyword>
<accession>A0AAV5WG02</accession>
<feature type="domain" description="RING-type" evidence="5">
    <location>
        <begin position="74"/>
        <end position="117"/>
    </location>
</feature>
<dbReference type="EMBL" id="BTSY01000005">
    <property type="protein sequence ID" value="GMT29957.1"/>
    <property type="molecule type" value="Genomic_DNA"/>
</dbReference>
<sequence length="166" mass="19139">YDWYSEQQLVAVRILNEQMDAGSEIPILTVIYPPKGPLSEKEKKEKEKREELMRKQREIDNSCESLLIRYSRCCQLCLTPNPPIRSVFSKCGHIVCTECVVQIPIVGISSKSCPFCRQVGEVVKLIECLKEDGILTTLKKLVKITINYLFEKNQMAFLIRLNFPQI</sequence>
<evidence type="ECO:0000256" key="1">
    <source>
        <dbReference type="ARBA" id="ARBA00022723"/>
    </source>
</evidence>
<dbReference type="PROSITE" id="PS00518">
    <property type="entry name" value="ZF_RING_1"/>
    <property type="match status" value="1"/>
</dbReference>